<evidence type="ECO:0000256" key="6">
    <source>
        <dbReference type="SAM" id="Phobius"/>
    </source>
</evidence>
<comment type="caution">
    <text evidence="8">The sequence shown here is derived from an EMBL/GenBank/DDBJ whole genome shotgun (WGS) entry which is preliminary data.</text>
</comment>
<keyword evidence="3 6" id="KW-0812">Transmembrane</keyword>
<comment type="similarity">
    <text evidence="2">Belongs to the EamA transporter family.</text>
</comment>
<dbReference type="InterPro" id="IPR000620">
    <property type="entry name" value="EamA_dom"/>
</dbReference>
<keyword evidence="4 6" id="KW-1133">Transmembrane helix</keyword>
<organism evidence="8 9">
    <name type="scientific">Streptomyces roseolus</name>
    <dbReference type="NCBI Taxonomy" id="67358"/>
    <lineage>
        <taxon>Bacteria</taxon>
        <taxon>Bacillati</taxon>
        <taxon>Actinomycetota</taxon>
        <taxon>Actinomycetes</taxon>
        <taxon>Kitasatosporales</taxon>
        <taxon>Streptomycetaceae</taxon>
        <taxon>Streptomyces</taxon>
    </lineage>
</organism>
<feature type="domain" description="EamA" evidence="7">
    <location>
        <begin position="154"/>
        <end position="285"/>
    </location>
</feature>
<feature type="transmembrane region" description="Helical" evidence="6">
    <location>
        <begin position="7"/>
        <end position="27"/>
    </location>
</feature>
<evidence type="ECO:0000313" key="8">
    <source>
        <dbReference type="EMBL" id="MDX2292566.1"/>
    </source>
</evidence>
<evidence type="ECO:0000256" key="1">
    <source>
        <dbReference type="ARBA" id="ARBA00004141"/>
    </source>
</evidence>
<dbReference type="InterPro" id="IPR037185">
    <property type="entry name" value="EmrE-like"/>
</dbReference>
<feature type="domain" description="EamA" evidence="7">
    <location>
        <begin position="9"/>
        <end position="138"/>
    </location>
</feature>
<accession>A0ABU4K487</accession>
<evidence type="ECO:0000256" key="4">
    <source>
        <dbReference type="ARBA" id="ARBA00022989"/>
    </source>
</evidence>
<dbReference type="InterPro" id="IPR050638">
    <property type="entry name" value="AA-Vitamin_Transporters"/>
</dbReference>
<gene>
    <name evidence="8" type="ORF">R2363_10310</name>
</gene>
<dbReference type="PANTHER" id="PTHR32322">
    <property type="entry name" value="INNER MEMBRANE TRANSPORTER"/>
    <property type="match status" value="1"/>
</dbReference>
<dbReference type="Pfam" id="PF00892">
    <property type="entry name" value="EamA"/>
    <property type="match status" value="2"/>
</dbReference>
<proteinExistence type="inferred from homology"/>
<evidence type="ECO:0000256" key="2">
    <source>
        <dbReference type="ARBA" id="ARBA00007362"/>
    </source>
</evidence>
<dbReference type="SUPFAM" id="SSF103481">
    <property type="entry name" value="Multidrug resistance efflux transporter EmrE"/>
    <property type="match status" value="2"/>
</dbReference>
<feature type="transmembrane region" description="Helical" evidence="6">
    <location>
        <begin position="271"/>
        <end position="291"/>
    </location>
</feature>
<feature type="transmembrane region" description="Helical" evidence="6">
    <location>
        <begin position="65"/>
        <end position="87"/>
    </location>
</feature>
<feature type="transmembrane region" description="Helical" evidence="6">
    <location>
        <begin position="178"/>
        <end position="201"/>
    </location>
</feature>
<reference evidence="8 9" key="1">
    <citation type="submission" date="2023-10" db="EMBL/GenBank/DDBJ databases">
        <authorList>
            <person name="Wang X.X."/>
        </authorList>
    </citation>
    <scope>NUCLEOTIDE SEQUENCE [LARGE SCALE GENOMIC DNA]</scope>
    <source>
        <strain evidence="8 9">NBRC 12816</strain>
    </source>
</reference>
<name>A0ABU4K487_9ACTN</name>
<dbReference type="Proteomes" id="UP001278571">
    <property type="component" value="Unassembled WGS sequence"/>
</dbReference>
<evidence type="ECO:0000256" key="5">
    <source>
        <dbReference type="ARBA" id="ARBA00023136"/>
    </source>
</evidence>
<feature type="transmembrane region" description="Helical" evidence="6">
    <location>
        <begin position="151"/>
        <end position="171"/>
    </location>
</feature>
<dbReference type="Gene3D" id="1.10.3730.20">
    <property type="match status" value="1"/>
</dbReference>
<feature type="transmembrane region" description="Helical" evidence="6">
    <location>
        <begin position="213"/>
        <end position="233"/>
    </location>
</feature>
<sequence>MRLRIGAQFVALACAWGSSFLFIKVALDGLTPAQVVWGRLVLGAVALCGVMAVTRGRIPRDPGLWLRLSVVSMLLCVVPFLLFSWAGQRLDSGMASILNATTPLLTLLVGAVALADERLDRRRTTGLLAGFAGVLVLIGPGGLAGGGDGRLVAQLACLCATACYGVAFVYLRRYITPLGLPAVGVAFVQVTIGAAVMLLATPWIVTPAPRLDLPITLSMVALGGLSTGLAYLWNNNIVQAWGAVNASAVTYLTPVVGVTAGVLLLGERLSWNQPVGAVLVIAGIMTAHGTFRKAAPSAARAADGPAAEGPEDGSIAAIHVRAAQGPDLTSRGQRGRE</sequence>
<feature type="transmembrane region" description="Helical" evidence="6">
    <location>
        <begin position="127"/>
        <end position="145"/>
    </location>
</feature>
<protein>
    <submittedName>
        <fullName evidence="8">EamA family transporter</fullName>
    </submittedName>
</protein>
<feature type="transmembrane region" description="Helical" evidence="6">
    <location>
        <begin position="93"/>
        <end position="115"/>
    </location>
</feature>
<keyword evidence="5 6" id="KW-0472">Membrane</keyword>
<evidence type="ECO:0000313" key="9">
    <source>
        <dbReference type="Proteomes" id="UP001278571"/>
    </source>
</evidence>
<evidence type="ECO:0000259" key="7">
    <source>
        <dbReference type="Pfam" id="PF00892"/>
    </source>
</evidence>
<keyword evidence="9" id="KW-1185">Reference proteome</keyword>
<dbReference type="PANTHER" id="PTHR32322:SF9">
    <property type="entry name" value="AMINO-ACID METABOLITE EFFLUX PUMP-RELATED"/>
    <property type="match status" value="1"/>
</dbReference>
<dbReference type="EMBL" id="JAWJZF010000310">
    <property type="protein sequence ID" value="MDX2292566.1"/>
    <property type="molecule type" value="Genomic_DNA"/>
</dbReference>
<comment type="subcellular location">
    <subcellularLocation>
        <location evidence="1">Membrane</location>
        <topology evidence="1">Multi-pass membrane protein</topology>
    </subcellularLocation>
</comment>
<dbReference type="RefSeq" id="WP_319009049.1">
    <property type="nucleotide sequence ID" value="NZ_JAWJZF010000310.1"/>
</dbReference>
<feature type="transmembrane region" description="Helical" evidence="6">
    <location>
        <begin position="33"/>
        <end position="53"/>
    </location>
</feature>
<feature type="transmembrane region" description="Helical" evidence="6">
    <location>
        <begin position="240"/>
        <end position="265"/>
    </location>
</feature>
<evidence type="ECO:0000256" key="3">
    <source>
        <dbReference type="ARBA" id="ARBA00022692"/>
    </source>
</evidence>